<feature type="domain" description="Elongation factor Tu-type" evidence="4">
    <location>
        <begin position="168"/>
        <end position="262"/>
    </location>
</feature>
<dbReference type="PANTHER" id="PTHR43381">
    <property type="entry name" value="TRANSLATION INITIATION FACTOR IF-2-RELATED"/>
    <property type="match status" value="1"/>
</dbReference>
<reference evidence="6 7" key="1">
    <citation type="submission" date="2020-01" db="EMBL/GenBank/DDBJ databases">
        <authorList>
            <person name="Mishra B."/>
        </authorList>
    </citation>
    <scope>NUCLEOTIDE SEQUENCE [LARGE SCALE GENOMIC DNA]</scope>
</reference>
<evidence type="ECO:0000256" key="2">
    <source>
        <dbReference type="ARBA" id="ARBA00023134"/>
    </source>
</evidence>
<dbReference type="InterPro" id="IPR036925">
    <property type="entry name" value="TIF_IF2_dom3_sf"/>
</dbReference>
<evidence type="ECO:0000313" key="6">
    <source>
        <dbReference type="EMBL" id="CAA7040308.1"/>
    </source>
</evidence>
<dbReference type="InterPro" id="IPR023115">
    <property type="entry name" value="TIF_IF2_dom3"/>
</dbReference>
<dbReference type="InterPro" id="IPR029459">
    <property type="entry name" value="EFTU-type"/>
</dbReference>
<dbReference type="AlphaFoldDB" id="A0A6D2JSW2"/>
<name>A0A6D2JSW2_9BRAS</name>
<dbReference type="GO" id="GO:0005739">
    <property type="term" value="C:mitochondrion"/>
    <property type="evidence" value="ECO:0007669"/>
    <property type="project" value="TreeGrafter"/>
</dbReference>
<protein>
    <submittedName>
        <fullName evidence="6">Uncharacterized protein</fullName>
    </submittedName>
</protein>
<accession>A0A6D2JSW2</accession>
<dbReference type="Gene3D" id="3.40.50.10050">
    <property type="entry name" value="Translation initiation factor IF- 2, domain 3"/>
    <property type="match status" value="1"/>
</dbReference>
<gene>
    <name evidence="5" type="ORF">MERR_LOCUS1159</name>
    <name evidence="6" type="ORF">MERR_LOCUS27543</name>
</gene>
<keyword evidence="1" id="KW-0547">Nucleotide-binding</keyword>
<evidence type="ECO:0000313" key="5">
    <source>
        <dbReference type="EMBL" id="CAA7013925.1"/>
    </source>
</evidence>
<dbReference type="EMBL" id="CACVBM020000077">
    <property type="protein sequence ID" value="CAA7013925.1"/>
    <property type="molecule type" value="Genomic_DNA"/>
</dbReference>
<evidence type="ECO:0000259" key="4">
    <source>
        <dbReference type="Pfam" id="PF14578"/>
    </source>
</evidence>
<feature type="domain" description="Translation initiation factor IF- 2" evidence="3">
    <location>
        <begin position="55"/>
        <end position="148"/>
    </location>
</feature>
<dbReference type="OrthoDB" id="4928at2759"/>
<dbReference type="EMBL" id="CACVBM020001227">
    <property type="protein sequence ID" value="CAA7040308.1"/>
    <property type="molecule type" value="Genomic_DNA"/>
</dbReference>
<sequence length="279" mass="31198">MDRGDAELGIRAALTAYRIREARTWNIERNEQERLAEDMGVAMRSVIRSWKKKEKEEEEEGVYSIAPSFASLQVLVQCLASPEVDIPVSALGLGPVSPADIRKASKQLKPQVIMAFKVEVTPEASQLAEAFRVKIISGDSVEDMCQQFKDELGEKEEARSDSDEEVSPCVLSILPKFVLNKEDPIVVGVSVVEGLVQVGTPLCVPRTHRGFIYIGRVAWIEKDQRPVEVAREGDTVIIKIVDADPKTQQAMLGREFDVADVLLSRIPRRHVYYHFIIPS</sequence>
<dbReference type="SUPFAM" id="SSF52156">
    <property type="entry name" value="Initiation factor IF2/eIF5b, domain 3"/>
    <property type="match status" value="1"/>
</dbReference>
<dbReference type="Pfam" id="PF11987">
    <property type="entry name" value="IF-2"/>
    <property type="match status" value="1"/>
</dbReference>
<dbReference type="GO" id="GO:0005525">
    <property type="term" value="F:GTP binding"/>
    <property type="evidence" value="ECO:0007669"/>
    <property type="project" value="UniProtKB-KW"/>
</dbReference>
<dbReference type="SUPFAM" id="SSF50447">
    <property type="entry name" value="Translation proteins"/>
    <property type="match status" value="1"/>
</dbReference>
<dbReference type="Gene3D" id="2.40.30.10">
    <property type="entry name" value="Translation factors"/>
    <property type="match status" value="1"/>
</dbReference>
<keyword evidence="7" id="KW-1185">Reference proteome</keyword>
<keyword evidence="2" id="KW-0342">GTP-binding</keyword>
<dbReference type="Proteomes" id="UP000467841">
    <property type="component" value="Unassembled WGS sequence"/>
</dbReference>
<dbReference type="InterPro" id="IPR009000">
    <property type="entry name" value="Transl_B-barrel_sf"/>
</dbReference>
<dbReference type="PANTHER" id="PTHR43381:SF17">
    <property type="entry name" value="GENOME ASSEMBLY, CHROMOSOME: A09"/>
    <property type="match status" value="1"/>
</dbReference>
<evidence type="ECO:0000313" key="7">
    <source>
        <dbReference type="Proteomes" id="UP000467841"/>
    </source>
</evidence>
<proteinExistence type="predicted"/>
<dbReference type="GO" id="GO:0003743">
    <property type="term" value="F:translation initiation factor activity"/>
    <property type="evidence" value="ECO:0007669"/>
    <property type="project" value="TreeGrafter"/>
</dbReference>
<organism evidence="6 7">
    <name type="scientific">Microthlaspi erraticum</name>
    <dbReference type="NCBI Taxonomy" id="1685480"/>
    <lineage>
        <taxon>Eukaryota</taxon>
        <taxon>Viridiplantae</taxon>
        <taxon>Streptophyta</taxon>
        <taxon>Embryophyta</taxon>
        <taxon>Tracheophyta</taxon>
        <taxon>Spermatophyta</taxon>
        <taxon>Magnoliopsida</taxon>
        <taxon>eudicotyledons</taxon>
        <taxon>Gunneridae</taxon>
        <taxon>Pentapetalae</taxon>
        <taxon>rosids</taxon>
        <taxon>malvids</taxon>
        <taxon>Brassicales</taxon>
        <taxon>Brassicaceae</taxon>
        <taxon>Coluteocarpeae</taxon>
        <taxon>Microthlaspi</taxon>
    </lineage>
</organism>
<dbReference type="InterPro" id="IPR015760">
    <property type="entry name" value="TIF_IF2"/>
</dbReference>
<evidence type="ECO:0000259" key="3">
    <source>
        <dbReference type="Pfam" id="PF11987"/>
    </source>
</evidence>
<evidence type="ECO:0000256" key="1">
    <source>
        <dbReference type="ARBA" id="ARBA00022741"/>
    </source>
</evidence>
<dbReference type="Pfam" id="PF14578">
    <property type="entry name" value="GTP_EFTU_D4"/>
    <property type="match status" value="1"/>
</dbReference>